<dbReference type="GO" id="GO:0051267">
    <property type="term" value="F:CP2 mannose-ethanolamine phosphotransferase activity"/>
    <property type="evidence" value="ECO:0007669"/>
    <property type="project" value="TreeGrafter"/>
</dbReference>
<dbReference type="GO" id="GO:0006506">
    <property type="term" value="P:GPI anchor biosynthetic process"/>
    <property type="evidence" value="ECO:0007669"/>
    <property type="project" value="InterPro"/>
</dbReference>
<name>A0AAD5LVC1_PYTIN</name>
<dbReference type="AlphaFoldDB" id="A0AAD5LVC1"/>
<dbReference type="InterPro" id="IPR039527">
    <property type="entry name" value="PIGG/GPI7"/>
</dbReference>
<organism evidence="1 2">
    <name type="scientific">Pythium insidiosum</name>
    <name type="common">Pythiosis disease agent</name>
    <dbReference type="NCBI Taxonomy" id="114742"/>
    <lineage>
        <taxon>Eukaryota</taxon>
        <taxon>Sar</taxon>
        <taxon>Stramenopiles</taxon>
        <taxon>Oomycota</taxon>
        <taxon>Peronosporomycetes</taxon>
        <taxon>Pythiales</taxon>
        <taxon>Pythiaceae</taxon>
        <taxon>Pythium</taxon>
    </lineage>
</organism>
<dbReference type="Proteomes" id="UP001209570">
    <property type="component" value="Unassembled WGS sequence"/>
</dbReference>
<evidence type="ECO:0000313" key="1">
    <source>
        <dbReference type="EMBL" id="KAJ0410402.1"/>
    </source>
</evidence>
<keyword evidence="2" id="KW-1185">Reference proteome</keyword>
<protein>
    <recommendedName>
        <fullName evidence="3">GPI ethanolamine phosphate transferase 2</fullName>
    </recommendedName>
</protein>
<dbReference type="GO" id="GO:0005789">
    <property type="term" value="C:endoplasmic reticulum membrane"/>
    <property type="evidence" value="ECO:0007669"/>
    <property type="project" value="TreeGrafter"/>
</dbReference>
<dbReference type="SUPFAM" id="SSF53649">
    <property type="entry name" value="Alkaline phosphatase-like"/>
    <property type="match status" value="1"/>
</dbReference>
<dbReference type="InterPro" id="IPR017850">
    <property type="entry name" value="Alkaline_phosphatase_core_sf"/>
</dbReference>
<dbReference type="PANTHER" id="PTHR23072:SF0">
    <property type="entry name" value="GPI ETHANOLAMINE PHOSPHATE TRANSFERASE 2"/>
    <property type="match status" value="1"/>
</dbReference>
<evidence type="ECO:0000313" key="2">
    <source>
        <dbReference type="Proteomes" id="UP001209570"/>
    </source>
</evidence>
<reference evidence="1" key="1">
    <citation type="submission" date="2021-12" db="EMBL/GenBank/DDBJ databases">
        <title>Prjna785345.</title>
        <authorList>
            <person name="Rujirawat T."/>
            <person name="Krajaejun T."/>
        </authorList>
    </citation>
    <scope>NUCLEOTIDE SEQUENCE</scope>
    <source>
        <strain evidence="1">Pi057C3</strain>
    </source>
</reference>
<proteinExistence type="predicted"/>
<sequence>MPPSAPPPQWRVRLLCILACVGTYWSASGLLRLHEVFARSDAVPPAVTVTSQERHPLRREEPTTTPSFDRLVVVLIDALRADMVLGAEALGKERGNLDELSRFMPYTRRLVDEGDALAYVAHAGVPTVTMPRLKALLSGKPPAFIDILKNFNSAALVEDNLMRRFQEAGSRMVFYGDDTWLRLFPSTFQREDGTSGFFTRDTVEVDDNVTRHLGDELDPTMRDPKSRDWDVLVLHYLGLDHVGHLRGPRSALMKDKMQEMDIVIRRVVES</sequence>
<accession>A0AAD5LVC1</accession>
<evidence type="ECO:0008006" key="3">
    <source>
        <dbReference type="Google" id="ProtNLM"/>
    </source>
</evidence>
<dbReference type="Gene3D" id="3.40.720.10">
    <property type="entry name" value="Alkaline Phosphatase, subunit A"/>
    <property type="match status" value="1"/>
</dbReference>
<gene>
    <name evidence="1" type="ORF">P43SY_002734</name>
</gene>
<comment type="caution">
    <text evidence="1">The sequence shown here is derived from an EMBL/GenBank/DDBJ whole genome shotgun (WGS) entry which is preliminary data.</text>
</comment>
<dbReference type="EMBL" id="JAKCXM010000001">
    <property type="protein sequence ID" value="KAJ0410402.1"/>
    <property type="molecule type" value="Genomic_DNA"/>
</dbReference>
<dbReference type="PANTHER" id="PTHR23072">
    <property type="entry name" value="PHOSPHATIDYLINOSITOL GLYCAN-RELATED"/>
    <property type="match status" value="1"/>
</dbReference>